<dbReference type="GO" id="GO:0005829">
    <property type="term" value="C:cytosol"/>
    <property type="evidence" value="ECO:0007669"/>
    <property type="project" value="TreeGrafter"/>
</dbReference>
<keyword evidence="7" id="KW-1005">Bacterial flagellum biogenesis</keyword>
<keyword evidence="12" id="KW-1185">Reference proteome</keyword>
<reference evidence="11 12" key="1">
    <citation type="submission" date="2018-10" db="EMBL/GenBank/DDBJ databases">
        <title>Genomic Encyclopedia of Type Strains, Phase IV (KMG-IV): sequencing the most valuable type-strain genomes for metagenomic binning, comparative biology and taxonomic classification.</title>
        <authorList>
            <person name="Goeker M."/>
        </authorList>
    </citation>
    <scope>NUCLEOTIDE SEQUENCE [LARGE SCALE GENOMIC DNA]</scope>
    <source>
        <strain evidence="11 12">DSM 23841</strain>
    </source>
</reference>
<proteinExistence type="inferred from homology"/>
<evidence type="ECO:0000256" key="2">
    <source>
        <dbReference type="ARBA" id="ARBA00004496"/>
    </source>
</evidence>
<keyword evidence="11" id="KW-0966">Cell projection</keyword>
<keyword evidence="11" id="KW-0969">Cilium</keyword>
<keyword evidence="6" id="KW-0963">Cytoplasm</keyword>
<evidence type="ECO:0000256" key="3">
    <source>
        <dbReference type="ARBA" id="ARBA00006602"/>
    </source>
</evidence>
<dbReference type="AlphaFoldDB" id="A0A495VM01"/>
<evidence type="ECO:0000256" key="5">
    <source>
        <dbReference type="ARBA" id="ARBA00022448"/>
    </source>
</evidence>
<evidence type="ECO:0000256" key="4">
    <source>
        <dbReference type="ARBA" id="ARBA00016507"/>
    </source>
</evidence>
<dbReference type="OrthoDB" id="5296952at2"/>
<dbReference type="InterPro" id="IPR000563">
    <property type="entry name" value="Flag_FliH"/>
</dbReference>
<dbReference type="SUPFAM" id="SSF160527">
    <property type="entry name" value="V-type ATPase subunit E-like"/>
    <property type="match status" value="1"/>
</dbReference>
<dbReference type="PANTHER" id="PTHR34982">
    <property type="entry name" value="YOP PROTEINS TRANSLOCATION PROTEIN L"/>
    <property type="match status" value="1"/>
</dbReference>
<keyword evidence="9" id="KW-1006">Bacterial flagellum protein export</keyword>
<keyword evidence="8" id="KW-0653">Protein transport</keyword>
<keyword evidence="11" id="KW-0282">Flagellum</keyword>
<comment type="similarity">
    <text evidence="3">Belongs to the FliH family.</text>
</comment>
<comment type="subcellular location">
    <subcellularLocation>
        <location evidence="2">Cytoplasm</location>
    </subcellularLocation>
</comment>
<dbReference type="Pfam" id="PF02108">
    <property type="entry name" value="FliH"/>
    <property type="match status" value="1"/>
</dbReference>
<dbReference type="GO" id="GO:0003774">
    <property type="term" value="F:cytoskeletal motor activity"/>
    <property type="evidence" value="ECO:0007669"/>
    <property type="project" value="InterPro"/>
</dbReference>
<dbReference type="GO" id="GO:0015031">
    <property type="term" value="P:protein transport"/>
    <property type="evidence" value="ECO:0007669"/>
    <property type="project" value="UniProtKB-KW"/>
</dbReference>
<dbReference type="InterPro" id="IPR018035">
    <property type="entry name" value="Flagellar_FliH/T3SS_HrpE"/>
</dbReference>
<evidence type="ECO:0000313" key="12">
    <source>
        <dbReference type="Proteomes" id="UP000270626"/>
    </source>
</evidence>
<accession>A0A495VM01</accession>
<dbReference type="InterPro" id="IPR051472">
    <property type="entry name" value="T3SS_Stator/FliH"/>
</dbReference>
<protein>
    <recommendedName>
        <fullName evidence="4">Flagellar assembly protein FliH</fullName>
    </recommendedName>
</protein>
<keyword evidence="5" id="KW-0813">Transport</keyword>
<dbReference type="GO" id="GO:0071973">
    <property type="term" value="P:bacterial-type flagellum-dependent cell motility"/>
    <property type="evidence" value="ECO:0007669"/>
    <property type="project" value="InterPro"/>
</dbReference>
<dbReference type="PANTHER" id="PTHR34982:SF1">
    <property type="entry name" value="FLAGELLAR ASSEMBLY PROTEIN FLIH"/>
    <property type="match status" value="1"/>
</dbReference>
<evidence type="ECO:0000256" key="7">
    <source>
        <dbReference type="ARBA" id="ARBA00022795"/>
    </source>
</evidence>
<comment type="function">
    <text evidence="1">Needed for flagellar regrowth and assembly.</text>
</comment>
<evidence type="ECO:0000256" key="6">
    <source>
        <dbReference type="ARBA" id="ARBA00022490"/>
    </source>
</evidence>
<organism evidence="11 12">
    <name type="scientific">Azonexus fungiphilus</name>
    <dbReference type="NCBI Taxonomy" id="146940"/>
    <lineage>
        <taxon>Bacteria</taxon>
        <taxon>Pseudomonadati</taxon>
        <taxon>Pseudomonadota</taxon>
        <taxon>Betaproteobacteria</taxon>
        <taxon>Rhodocyclales</taxon>
        <taxon>Azonexaceae</taxon>
        <taxon>Azonexus</taxon>
    </lineage>
</organism>
<evidence type="ECO:0000313" key="11">
    <source>
        <dbReference type="EMBL" id="RKT50419.1"/>
    </source>
</evidence>
<dbReference type="GO" id="GO:0009288">
    <property type="term" value="C:bacterial-type flagellum"/>
    <property type="evidence" value="ECO:0007669"/>
    <property type="project" value="InterPro"/>
</dbReference>
<comment type="caution">
    <text evidence="11">The sequence shown here is derived from an EMBL/GenBank/DDBJ whole genome shotgun (WGS) entry which is preliminary data.</text>
</comment>
<dbReference type="EMBL" id="RBXP01000018">
    <property type="protein sequence ID" value="RKT50419.1"/>
    <property type="molecule type" value="Genomic_DNA"/>
</dbReference>
<dbReference type="GO" id="GO:0044781">
    <property type="term" value="P:bacterial-type flagellum organization"/>
    <property type="evidence" value="ECO:0007669"/>
    <property type="project" value="UniProtKB-KW"/>
</dbReference>
<dbReference type="Proteomes" id="UP000270626">
    <property type="component" value="Unassembled WGS sequence"/>
</dbReference>
<feature type="domain" description="Flagellar assembly protein FliH/Type III secretion system HrpE" evidence="10">
    <location>
        <begin position="97"/>
        <end position="222"/>
    </location>
</feature>
<gene>
    <name evidence="11" type="ORF">DFR40_2978</name>
</gene>
<sequence>MSGVIPKEQLAAYQRWQANAFDEPATEAAAPPVDLPVETPPVVDEAAGEPVSGPLTLPTADDIEQIHEQARQEGYLAGLEEGRQAAAAAMQAERELEIARLAALTVGFREALAAFDQVIAEQALDLALEVASLVIGSTLRTRRELLLPVIREAMQALPLHHGNISLHAHPDDVDSLREGLGELGTQGTIHLVADSALTPGGCILKSGNSEIDARLETRWQRVLEAIGVDPEQWQIR</sequence>
<dbReference type="PRINTS" id="PR01003">
    <property type="entry name" value="FLGFLIH"/>
</dbReference>
<evidence type="ECO:0000256" key="1">
    <source>
        <dbReference type="ARBA" id="ARBA00003041"/>
    </source>
</evidence>
<dbReference type="RefSeq" id="WP_121459250.1">
    <property type="nucleotide sequence ID" value="NZ_RBXP01000018.1"/>
</dbReference>
<evidence type="ECO:0000256" key="9">
    <source>
        <dbReference type="ARBA" id="ARBA00023225"/>
    </source>
</evidence>
<evidence type="ECO:0000256" key="8">
    <source>
        <dbReference type="ARBA" id="ARBA00022927"/>
    </source>
</evidence>
<name>A0A495VM01_9RHOO</name>
<evidence type="ECO:0000259" key="10">
    <source>
        <dbReference type="Pfam" id="PF02108"/>
    </source>
</evidence>